<evidence type="ECO:0000313" key="1">
    <source>
        <dbReference type="EMBL" id="CBI82095.1"/>
    </source>
</evidence>
<protein>
    <submittedName>
        <fullName evidence="1">Uncharacterized protein</fullName>
    </submittedName>
</protein>
<dbReference type="EMBL" id="FN645507">
    <property type="protein sequence ID" value="CBI82095.1"/>
    <property type="molecule type" value="Genomic_DNA"/>
</dbReference>
<organism evidence="1">
    <name type="scientific">Bartonella schoenbuchensis (strain DSM 13525 / NCTC 13165 / R1)</name>
    <dbReference type="NCBI Taxonomy" id="687861"/>
    <lineage>
        <taxon>Bacteria</taxon>
        <taxon>Pseudomonadati</taxon>
        <taxon>Pseudomonadota</taxon>
        <taxon>Alphaproteobacteria</taxon>
        <taxon>Hyphomicrobiales</taxon>
        <taxon>Bartonellaceae</taxon>
        <taxon>Bartonella</taxon>
    </lineage>
</organism>
<name>E6YYT4_BARSR</name>
<accession>E6YYT4</accession>
<reference evidence="1" key="1">
    <citation type="journal article" date="2011" name="PLoS Genet.">
        <title>Parallel evolution of a type IV secretion system in radiating lineages of the host-restricted bacterial pathogen Bartonella.</title>
        <authorList>
            <person name="Engel P."/>
            <person name="Salzburger W."/>
            <person name="Liesch M."/>
            <person name="Chang C.C."/>
            <person name="Maruyama S."/>
            <person name="Lanz C."/>
            <person name="Calteau A."/>
            <person name="Lajus A."/>
            <person name="Medigue C."/>
            <person name="Schuster S.C."/>
            <person name="Dehio C."/>
        </authorList>
    </citation>
    <scope>NUCLEOTIDE SEQUENCE</scope>
    <source>
        <strain evidence="1">R1</strain>
    </source>
</reference>
<gene>
    <name evidence="1" type="ORF">B11C_20373</name>
</gene>
<proteinExistence type="predicted"/>
<sequence>MLFRELLQIRLQMLVIWFYVPYSPHTFTDGKEIRPFPVTSNILAVNYLERNMYKVKVLQLIKIGLTRILLLIQKCWKIHKKQYSKKLCLR</sequence>
<dbReference type="AlphaFoldDB" id="E6YYT4"/>